<evidence type="ECO:0000256" key="4">
    <source>
        <dbReference type="ARBA" id="ARBA00023163"/>
    </source>
</evidence>
<dbReference type="GO" id="GO:0006352">
    <property type="term" value="P:DNA-templated transcription initiation"/>
    <property type="evidence" value="ECO:0007669"/>
    <property type="project" value="InterPro"/>
</dbReference>
<dbReference type="InterPro" id="IPR036388">
    <property type="entry name" value="WH-like_DNA-bd_sf"/>
</dbReference>
<feature type="domain" description="RNA polymerase sigma-70 region 2" evidence="5">
    <location>
        <begin position="11"/>
        <end position="74"/>
    </location>
</feature>
<evidence type="ECO:0000259" key="5">
    <source>
        <dbReference type="Pfam" id="PF04542"/>
    </source>
</evidence>
<reference evidence="6 7" key="1">
    <citation type="submission" date="2019-03" db="EMBL/GenBank/DDBJ databases">
        <title>Genomic Encyclopedia of Type Strains, Phase IV (KMG-IV): sequencing the most valuable type-strain genomes for metagenomic binning, comparative biology and taxonomic classification.</title>
        <authorList>
            <person name="Goeker M."/>
        </authorList>
    </citation>
    <scope>NUCLEOTIDE SEQUENCE [LARGE SCALE GENOMIC DNA]</scope>
    <source>
        <strain evidence="6 7">DSM 15505</strain>
    </source>
</reference>
<organism evidence="6 7">
    <name type="scientific">Halospina denitrificans</name>
    <dbReference type="NCBI Taxonomy" id="332522"/>
    <lineage>
        <taxon>Bacteria</taxon>
        <taxon>Pseudomonadati</taxon>
        <taxon>Pseudomonadota</taxon>
        <taxon>Gammaproteobacteria</taxon>
        <taxon>Halospina</taxon>
    </lineage>
</organism>
<sequence length="181" mass="20432">MAYECVLNAWNEHSDELEGFLTQRADSSEEAEDLLQEVFTRAMQEGGAFCELSNARSWLFRVARNQLIDAQRLRKNYAQLHESDIKAPSKADAPISQLQECITRNLPDLEAADQHILEACDLEGMTQNDYAAEQGLSLPATKARLRRARQRLRTQLVSNCQVVLDEQGKVCCHRALPVSNT</sequence>
<dbReference type="OrthoDB" id="9797134at2"/>
<dbReference type="Gene3D" id="1.10.10.10">
    <property type="entry name" value="Winged helix-like DNA-binding domain superfamily/Winged helix DNA-binding domain"/>
    <property type="match status" value="1"/>
</dbReference>
<comment type="caution">
    <text evidence="6">The sequence shown here is derived from an EMBL/GenBank/DDBJ whole genome shotgun (WGS) entry which is preliminary data.</text>
</comment>
<dbReference type="PANTHER" id="PTHR43133:SF62">
    <property type="entry name" value="RNA POLYMERASE SIGMA FACTOR SIGZ"/>
    <property type="match status" value="1"/>
</dbReference>
<dbReference type="Proteomes" id="UP000295830">
    <property type="component" value="Unassembled WGS sequence"/>
</dbReference>
<dbReference type="Gene3D" id="1.10.1740.10">
    <property type="match status" value="1"/>
</dbReference>
<dbReference type="AlphaFoldDB" id="A0A4R7K1E6"/>
<evidence type="ECO:0000256" key="2">
    <source>
        <dbReference type="ARBA" id="ARBA00023015"/>
    </source>
</evidence>
<dbReference type="SUPFAM" id="SSF88946">
    <property type="entry name" value="Sigma2 domain of RNA polymerase sigma factors"/>
    <property type="match status" value="1"/>
</dbReference>
<dbReference type="RefSeq" id="WP_133734672.1">
    <property type="nucleotide sequence ID" value="NZ_SOAX01000001.1"/>
</dbReference>
<keyword evidence="7" id="KW-1185">Reference proteome</keyword>
<dbReference type="InterPro" id="IPR014284">
    <property type="entry name" value="RNA_pol_sigma-70_dom"/>
</dbReference>
<name>A0A4R7K1E6_9GAMM</name>
<evidence type="ECO:0000256" key="3">
    <source>
        <dbReference type="ARBA" id="ARBA00023082"/>
    </source>
</evidence>
<dbReference type="InterPro" id="IPR007627">
    <property type="entry name" value="RNA_pol_sigma70_r2"/>
</dbReference>
<accession>A0A4R7K1E6</accession>
<keyword evidence="4" id="KW-0804">Transcription</keyword>
<dbReference type="InterPro" id="IPR013324">
    <property type="entry name" value="RNA_pol_sigma_r3/r4-like"/>
</dbReference>
<dbReference type="PANTHER" id="PTHR43133">
    <property type="entry name" value="RNA POLYMERASE ECF-TYPE SIGMA FACTO"/>
    <property type="match status" value="1"/>
</dbReference>
<gene>
    <name evidence="6" type="ORF">DES49_0377</name>
</gene>
<dbReference type="EMBL" id="SOAX01000001">
    <property type="protein sequence ID" value="TDT44276.1"/>
    <property type="molecule type" value="Genomic_DNA"/>
</dbReference>
<evidence type="ECO:0000313" key="7">
    <source>
        <dbReference type="Proteomes" id="UP000295830"/>
    </source>
</evidence>
<dbReference type="SUPFAM" id="SSF88659">
    <property type="entry name" value="Sigma3 and sigma4 domains of RNA polymerase sigma factors"/>
    <property type="match status" value="1"/>
</dbReference>
<dbReference type="GO" id="GO:0016987">
    <property type="term" value="F:sigma factor activity"/>
    <property type="evidence" value="ECO:0007669"/>
    <property type="project" value="UniProtKB-KW"/>
</dbReference>
<dbReference type="Pfam" id="PF04542">
    <property type="entry name" value="Sigma70_r2"/>
    <property type="match status" value="1"/>
</dbReference>
<dbReference type="InterPro" id="IPR013325">
    <property type="entry name" value="RNA_pol_sigma_r2"/>
</dbReference>
<proteinExistence type="inferred from homology"/>
<dbReference type="NCBIfam" id="TIGR02937">
    <property type="entry name" value="sigma70-ECF"/>
    <property type="match status" value="1"/>
</dbReference>
<evidence type="ECO:0000313" key="6">
    <source>
        <dbReference type="EMBL" id="TDT44276.1"/>
    </source>
</evidence>
<keyword evidence="3" id="KW-0731">Sigma factor</keyword>
<comment type="similarity">
    <text evidence="1">Belongs to the sigma-70 factor family. ECF subfamily.</text>
</comment>
<keyword evidence="2" id="KW-0805">Transcription regulation</keyword>
<evidence type="ECO:0000256" key="1">
    <source>
        <dbReference type="ARBA" id="ARBA00010641"/>
    </source>
</evidence>
<protein>
    <submittedName>
        <fullName evidence="6">RNA polymerase sigma (SigZ) subunit</fullName>
    </submittedName>
</protein>
<dbReference type="InterPro" id="IPR039425">
    <property type="entry name" value="RNA_pol_sigma-70-like"/>
</dbReference>